<organism evidence="1 2">
    <name type="scientific">Sciurus vulgaris</name>
    <name type="common">Eurasian red squirrel</name>
    <dbReference type="NCBI Taxonomy" id="55149"/>
    <lineage>
        <taxon>Eukaryota</taxon>
        <taxon>Metazoa</taxon>
        <taxon>Chordata</taxon>
        <taxon>Craniata</taxon>
        <taxon>Vertebrata</taxon>
        <taxon>Euteleostomi</taxon>
        <taxon>Mammalia</taxon>
        <taxon>Eutheria</taxon>
        <taxon>Euarchontoglires</taxon>
        <taxon>Glires</taxon>
        <taxon>Rodentia</taxon>
        <taxon>Sciuromorpha</taxon>
        <taxon>Sciuridae</taxon>
        <taxon>Sciurinae</taxon>
        <taxon>Sciurini</taxon>
        <taxon>Sciurus</taxon>
    </lineage>
</organism>
<dbReference type="AlphaFoldDB" id="A0A8D2AEQ4"/>
<proteinExistence type="predicted"/>
<dbReference type="GO" id="GO:1990130">
    <property type="term" value="C:GATOR1 complex"/>
    <property type="evidence" value="ECO:0007669"/>
    <property type="project" value="TreeGrafter"/>
</dbReference>
<dbReference type="GO" id="GO:0010508">
    <property type="term" value="P:positive regulation of autophagy"/>
    <property type="evidence" value="ECO:0007669"/>
    <property type="project" value="TreeGrafter"/>
</dbReference>
<dbReference type="GO" id="GO:1904262">
    <property type="term" value="P:negative regulation of TORC1 signaling"/>
    <property type="evidence" value="ECO:0007669"/>
    <property type="project" value="TreeGrafter"/>
</dbReference>
<dbReference type="GeneTree" id="ENSGT00390000015916"/>
<dbReference type="PANTHER" id="PTHR13153:SF5">
    <property type="entry name" value="GATOR COMPLEX PROTEIN NPRL3"/>
    <property type="match status" value="1"/>
</dbReference>
<reference evidence="1" key="2">
    <citation type="submission" date="2025-09" db="UniProtKB">
        <authorList>
            <consortium name="Ensembl"/>
        </authorList>
    </citation>
    <scope>IDENTIFICATION</scope>
</reference>
<evidence type="ECO:0000313" key="2">
    <source>
        <dbReference type="Proteomes" id="UP000694564"/>
    </source>
</evidence>
<reference evidence="1" key="1">
    <citation type="submission" date="2025-08" db="UniProtKB">
        <authorList>
            <consortium name="Ensembl"/>
        </authorList>
    </citation>
    <scope>IDENTIFICATION</scope>
</reference>
<name>A0A8D2AEQ4_SCIVU</name>
<dbReference type="InterPro" id="IPR005365">
    <property type="entry name" value="Npr3"/>
</dbReference>
<dbReference type="GO" id="GO:0038202">
    <property type="term" value="P:TORC1 signaling"/>
    <property type="evidence" value="ECO:0007669"/>
    <property type="project" value="TreeGrafter"/>
</dbReference>
<sequence length="93" mass="10397">TDKTQLKVTPTTILFNVVFALRANDDPSVINCLHTLSRRIAMVLQHEECRCQYLTRESKMILALQDEVSAVADANEACARLVWCGSTSTVGWK</sequence>
<keyword evidence="2" id="KW-1185">Reference proteome</keyword>
<dbReference type="GO" id="GO:0034198">
    <property type="term" value="P:cellular response to amino acid starvation"/>
    <property type="evidence" value="ECO:0007669"/>
    <property type="project" value="TreeGrafter"/>
</dbReference>
<dbReference type="OrthoDB" id="18648at2759"/>
<dbReference type="Ensembl" id="ENSSVLT00005000266.1">
    <property type="protein sequence ID" value="ENSSVLP00005000227.1"/>
    <property type="gene ID" value="ENSSVLG00005000233.1"/>
</dbReference>
<protein>
    <submittedName>
        <fullName evidence="1">Uncharacterized protein</fullName>
    </submittedName>
</protein>
<dbReference type="PANTHER" id="PTHR13153">
    <property type="entry name" value="CGTHBA PROTEIN -14 GENE PROTEIN"/>
    <property type="match status" value="1"/>
</dbReference>
<evidence type="ECO:0000313" key="1">
    <source>
        <dbReference type="Ensembl" id="ENSSVLP00005000227.1"/>
    </source>
</evidence>
<accession>A0A8D2AEQ4</accession>
<dbReference type="Proteomes" id="UP000694564">
    <property type="component" value="Chromosome 4"/>
</dbReference>